<dbReference type="PANTHER" id="PTHR11706:SF41">
    <property type="entry name" value="METAL TRANSPORTER NRAMP1"/>
    <property type="match status" value="1"/>
</dbReference>
<feature type="transmembrane region" description="Helical" evidence="6">
    <location>
        <begin position="68"/>
        <end position="89"/>
    </location>
</feature>
<keyword evidence="4 6" id="KW-1133">Transmembrane helix</keyword>
<dbReference type="GO" id="GO:0015086">
    <property type="term" value="F:cadmium ion transmembrane transporter activity"/>
    <property type="evidence" value="ECO:0007669"/>
    <property type="project" value="TreeGrafter"/>
</dbReference>
<feature type="transmembrane region" description="Helical" evidence="6">
    <location>
        <begin position="12"/>
        <end position="31"/>
    </location>
</feature>
<keyword evidence="8" id="KW-1185">Reference proteome</keyword>
<dbReference type="GO" id="GO:0005886">
    <property type="term" value="C:plasma membrane"/>
    <property type="evidence" value="ECO:0007669"/>
    <property type="project" value="TreeGrafter"/>
</dbReference>
<protein>
    <submittedName>
        <fullName evidence="7">Uncharacterized protein</fullName>
    </submittedName>
</protein>
<dbReference type="PRINTS" id="PR00447">
    <property type="entry name" value="NATRESASSCMP"/>
</dbReference>
<dbReference type="Pfam" id="PF01566">
    <property type="entry name" value="Nramp"/>
    <property type="match status" value="1"/>
</dbReference>
<keyword evidence="3 6" id="KW-0812">Transmembrane</keyword>
<comment type="caution">
    <text evidence="7">The sequence shown here is derived from an EMBL/GenBank/DDBJ whole genome shotgun (WGS) entry which is preliminary data.</text>
</comment>
<evidence type="ECO:0000313" key="8">
    <source>
        <dbReference type="Proteomes" id="UP001054889"/>
    </source>
</evidence>
<reference evidence="7" key="1">
    <citation type="journal article" date="2018" name="DNA Res.">
        <title>Multiple hybrid de novo genome assembly of finger millet, an orphan allotetraploid crop.</title>
        <authorList>
            <person name="Hatakeyama M."/>
            <person name="Aluri S."/>
            <person name="Balachadran M.T."/>
            <person name="Sivarajan S.R."/>
            <person name="Patrignani A."/>
            <person name="Gruter S."/>
            <person name="Poveda L."/>
            <person name="Shimizu-Inatsugi R."/>
            <person name="Baeten J."/>
            <person name="Francoijs K.J."/>
            <person name="Nataraja K.N."/>
            <person name="Reddy Y.A.N."/>
            <person name="Phadnis S."/>
            <person name="Ravikumar R.L."/>
            <person name="Schlapbach R."/>
            <person name="Sreeman S.M."/>
            <person name="Shimizu K.K."/>
        </authorList>
    </citation>
    <scope>NUCLEOTIDE SEQUENCE</scope>
</reference>
<feature type="transmembrane region" description="Helical" evidence="6">
    <location>
        <begin position="109"/>
        <end position="131"/>
    </location>
</feature>
<evidence type="ECO:0000256" key="1">
    <source>
        <dbReference type="ARBA" id="ARBA00004141"/>
    </source>
</evidence>
<comment type="similarity">
    <text evidence="2">Belongs to the NRAMP (TC 2.A.55) family.</text>
</comment>
<feature type="transmembrane region" description="Helical" evidence="6">
    <location>
        <begin position="37"/>
        <end position="56"/>
    </location>
</feature>
<proteinExistence type="inferred from homology"/>
<sequence length="168" mass="18699">MKQWLRNLMTRSIAIVPSLIISIIGGSTGAGRLIVTASMILSFELPFALIPLLKFSSSSNKMGGNKNSIYIIGFSWLLGFMIIGINIYFLSIKLVGWILDNSLPVFANVLIGIILFPLMVLYISSVIYLTFRKDTVKFVSRHEFQPVGTENSKVVNHSGNKENMEQLV</sequence>
<dbReference type="GO" id="GO:0034755">
    <property type="term" value="P:iron ion transmembrane transport"/>
    <property type="evidence" value="ECO:0007669"/>
    <property type="project" value="TreeGrafter"/>
</dbReference>
<dbReference type="PANTHER" id="PTHR11706">
    <property type="entry name" value="SOLUTE CARRIER PROTEIN FAMILY 11 MEMBER"/>
    <property type="match status" value="1"/>
</dbReference>
<evidence type="ECO:0000256" key="6">
    <source>
        <dbReference type="SAM" id="Phobius"/>
    </source>
</evidence>
<evidence type="ECO:0000256" key="2">
    <source>
        <dbReference type="ARBA" id="ARBA00009965"/>
    </source>
</evidence>
<gene>
    <name evidence="7" type="primary">gb12725</name>
    <name evidence="7" type="ORF">PR202_gb12725</name>
</gene>
<organism evidence="7 8">
    <name type="scientific">Eleusine coracana subsp. coracana</name>
    <dbReference type="NCBI Taxonomy" id="191504"/>
    <lineage>
        <taxon>Eukaryota</taxon>
        <taxon>Viridiplantae</taxon>
        <taxon>Streptophyta</taxon>
        <taxon>Embryophyta</taxon>
        <taxon>Tracheophyta</taxon>
        <taxon>Spermatophyta</taxon>
        <taxon>Magnoliopsida</taxon>
        <taxon>Liliopsida</taxon>
        <taxon>Poales</taxon>
        <taxon>Poaceae</taxon>
        <taxon>PACMAD clade</taxon>
        <taxon>Chloridoideae</taxon>
        <taxon>Cynodonteae</taxon>
        <taxon>Eleusininae</taxon>
        <taxon>Eleusine</taxon>
    </lineage>
</organism>
<evidence type="ECO:0000256" key="4">
    <source>
        <dbReference type="ARBA" id="ARBA00022989"/>
    </source>
</evidence>
<accession>A0AAV5ES85</accession>
<evidence type="ECO:0000313" key="7">
    <source>
        <dbReference type="EMBL" id="GJN24946.1"/>
    </source>
</evidence>
<dbReference type="Proteomes" id="UP001054889">
    <property type="component" value="Unassembled WGS sequence"/>
</dbReference>
<dbReference type="EMBL" id="BQKI01000077">
    <property type="protein sequence ID" value="GJN24946.1"/>
    <property type="molecule type" value="Genomic_DNA"/>
</dbReference>
<evidence type="ECO:0000256" key="3">
    <source>
        <dbReference type="ARBA" id="ARBA00022692"/>
    </source>
</evidence>
<dbReference type="AlphaFoldDB" id="A0AAV5ES85"/>
<evidence type="ECO:0000256" key="5">
    <source>
        <dbReference type="ARBA" id="ARBA00023136"/>
    </source>
</evidence>
<comment type="subcellular location">
    <subcellularLocation>
        <location evidence="1">Membrane</location>
        <topology evidence="1">Multi-pass membrane protein</topology>
    </subcellularLocation>
</comment>
<reference evidence="7" key="2">
    <citation type="submission" date="2021-12" db="EMBL/GenBank/DDBJ databases">
        <title>Resequencing data analysis of finger millet.</title>
        <authorList>
            <person name="Hatakeyama M."/>
            <person name="Aluri S."/>
            <person name="Balachadran M.T."/>
            <person name="Sivarajan S.R."/>
            <person name="Poveda L."/>
            <person name="Shimizu-Inatsugi R."/>
            <person name="Schlapbach R."/>
            <person name="Sreeman S.M."/>
            <person name="Shimizu K.K."/>
        </authorList>
    </citation>
    <scope>NUCLEOTIDE SEQUENCE</scope>
</reference>
<dbReference type="InterPro" id="IPR001046">
    <property type="entry name" value="NRAMP_fam"/>
</dbReference>
<dbReference type="GO" id="GO:0005384">
    <property type="term" value="F:manganese ion transmembrane transporter activity"/>
    <property type="evidence" value="ECO:0007669"/>
    <property type="project" value="TreeGrafter"/>
</dbReference>
<keyword evidence="5 6" id="KW-0472">Membrane</keyword>
<name>A0AAV5ES85_ELECO</name>